<proteinExistence type="predicted"/>
<organism evidence="1 2">
    <name type="scientific">Rhynchophorus ferrugineus</name>
    <name type="common">Red palm weevil</name>
    <name type="synonym">Curculio ferrugineus</name>
    <dbReference type="NCBI Taxonomy" id="354439"/>
    <lineage>
        <taxon>Eukaryota</taxon>
        <taxon>Metazoa</taxon>
        <taxon>Ecdysozoa</taxon>
        <taxon>Arthropoda</taxon>
        <taxon>Hexapoda</taxon>
        <taxon>Insecta</taxon>
        <taxon>Pterygota</taxon>
        <taxon>Neoptera</taxon>
        <taxon>Endopterygota</taxon>
        <taxon>Coleoptera</taxon>
        <taxon>Polyphaga</taxon>
        <taxon>Cucujiformia</taxon>
        <taxon>Curculionidae</taxon>
        <taxon>Dryophthorinae</taxon>
        <taxon>Rhynchophorus</taxon>
    </lineage>
</organism>
<dbReference type="Proteomes" id="UP000625711">
    <property type="component" value="Unassembled WGS sequence"/>
</dbReference>
<protein>
    <submittedName>
        <fullName evidence="1">Uncharacterized protein</fullName>
    </submittedName>
</protein>
<name>A0A834ITS0_RHYFE</name>
<dbReference type="EMBL" id="JAACXV010000087">
    <property type="protein sequence ID" value="KAF7283780.1"/>
    <property type="molecule type" value="Genomic_DNA"/>
</dbReference>
<sequence length="126" mass="13872">MLSNELTSTGVLYQMTEEIRRKLNKGKVGDIVRIPQGWILLDDVALVIVSQTRIALENISDTALLQIDTCMKQMRLLARKTKGTTDSNIFAKGIKAIPGGDRKIFSSYGDDLSAGEMSSLINPDKD</sequence>
<accession>A0A834ITS0</accession>
<keyword evidence="2" id="KW-1185">Reference proteome</keyword>
<dbReference type="AlphaFoldDB" id="A0A834ITS0"/>
<comment type="caution">
    <text evidence="1">The sequence shown here is derived from an EMBL/GenBank/DDBJ whole genome shotgun (WGS) entry which is preliminary data.</text>
</comment>
<evidence type="ECO:0000313" key="1">
    <source>
        <dbReference type="EMBL" id="KAF7283780.1"/>
    </source>
</evidence>
<gene>
    <name evidence="1" type="ORF">GWI33_022944</name>
</gene>
<evidence type="ECO:0000313" key="2">
    <source>
        <dbReference type="Proteomes" id="UP000625711"/>
    </source>
</evidence>
<reference evidence="1" key="1">
    <citation type="submission" date="2020-08" db="EMBL/GenBank/DDBJ databases">
        <title>Genome sequencing and assembly of the red palm weevil Rhynchophorus ferrugineus.</title>
        <authorList>
            <person name="Dias G.B."/>
            <person name="Bergman C.M."/>
            <person name="Manee M."/>
        </authorList>
    </citation>
    <scope>NUCLEOTIDE SEQUENCE</scope>
    <source>
        <strain evidence="1">AA-2017</strain>
        <tissue evidence="1">Whole larva</tissue>
    </source>
</reference>